<accession>A0A6J7WY48</accession>
<protein>
    <recommendedName>
        <fullName evidence="1">Putative endonuclease SegE-like GIY-YIG domain-containing protein</fullName>
    </recommendedName>
</protein>
<dbReference type="EMBL" id="LR798294">
    <property type="protein sequence ID" value="CAB5221805.1"/>
    <property type="molecule type" value="Genomic_DNA"/>
</dbReference>
<dbReference type="Gene3D" id="3.40.1440.10">
    <property type="entry name" value="GIY-YIG endonuclease"/>
    <property type="match status" value="1"/>
</dbReference>
<gene>
    <name evidence="2" type="ORF">UFOVP242_83</name>
</gene>
<dbReference type="InterPro" id="IPR035901">
    <property type="entry name" value="GIY-YIG_endonuc_sf"/>
</dbReference>
<feature type="domain" description="Putative endonuclease SegE-like GIY-YIG" evidence="1">
    <location>
        <begin position="4"/>
        <end position="121"/>
    </location>
</feature>
<name>A0A6J7WY48_9CAUD</name>
<sequence length="136" mass="16258">MTDWLYNGEIYHEPGEYYGFVYIIENLLSGRKYIGKKFFWSIKRKQVNKKRKSYKVESDWKTYWSSSDELKTDIANLGEHNFKRTIIHLCPSKGVTNYLEAKEQMLHAVLEDSNAWYNSWIQCKVNKSHLRPLRNA</sequence>
<organism evidence="2">
    <name type="scientific">uncultured Caudovirales phage</name>
    <dbReference type="NCBI Taxonomy" id="2100421"/>
    <lineage>
        <taxon>Viruses</taxon>
        <taxon>Duplodnaviria</taxon>
        <taxon>Heunggongvirae</taxon>
        <taxon>Uroviricota</taxon>
        <taxon>Caudoviricetes</taxon>
        <taxon>Peduoviridae</taxon>
        <taxon>Maltschvirus</taxon>
        <taxon>Maltschvirus maltsch</taxon>
    </lineage>
</organism>
<dbReference type="InterPro" id="IPR045566">
    <property type="entry name" value="SegE-like_GIY-YIG"/>
</dbReference>
<proteinExistence type="predicted"/>
<evidence type="ECO:0000313" key="2">
    <source>
        <dbReference type="EMBL" id="CAB5221805.1"/>
    </source>
</evidence>
<evidence type="ECO:0000259" key="1">
    <source>
        <dbReference type="Pfam" id="PF19835"/>
    </source>
</evidence>
<reference evidence="2" key="1">
    <citation type="submission" date="2020-05" db="EMBL/GenBank/DDBJ databases">
        <authorList>
            <person name="Chiriac C."/>
            <person name="Salcher M."/>
            <person name="Ghai R."/>
            <person name="Kavagutti S V."/>
        </authorList>
    </citation>
    <scope>NUCLEOTIDE SEQUENCE</scope>
</reference>
<dbReference type="Pfam" id="PF19835">
    <property type="entry name" value="SegE_GIY-YIG"/>
    <property type="match status" value="1"/>
</dbReference>